<proteinExistence type="predicted"/>
<sequence>MAASLSLAFRPRLLLLVRPQPAPCKCAATQARLLFRARFSTSRLLQKIARPSRPAPKPAAKPAAPAGPKTAPARTAPAAVAGSATSQAARLPSTYAEQLAQRGRTLLYEAPSHFWFRAGCFSSATFCISYTVYQYWTVILHPPEGLMWWVPHAFGLILVFMAGMGTYFVMGAGRIVRSIEAVPAAAAAAAAAKKIAAGGAAQTPPVYIEVATRRVVPFMPPKKMLFAPEEVQLPFRMYTLYAARNGADAAAGQKPLGLAERVRAERAAREARTAARKYAMDHILTAPFRDAAKAFGTAWAGIKRSFHREGFAKIKLGKEEYKLDVTGGWALDDGRAMDRLLPVRPNALR</sequence>
<reference evidence="3 4" key="1">
    <citation type="journal article" date="2011" name="Nat. Biotechnol.">
        <title>Comparative genomic analysis of the thermophilic biomass-degrading fungi Myceliophthora thermophila and Thielavia terrestris.</title>
        <authorList>
            <person name="Berka R.M."/>
            <person name="Grigoriev I.V."/>
            <person name="Otillar R."/>
            <person name="Salamov A."/>
            <person name="Grimwood J."/>
            <person name="Reid I."/>
            <person name="Ishmael N."/>
            <person name="John T."/>
            <person name="Darmond C."/>
            <person name="Moisan M.-C."/>
            <person name="Henrissat B."/>
            <person name="Coutinho P.M."/>
            <person name="Lombard V."/>
            <person name="Natvig D.O."/>
            <person name="Lindquist E."/>
            <person name="Schmutz J."/>
            <person name="Lucas S."/>
            <person name="Harris P."/>
            <person name="Powlowski J."/>
            <person name="Bellemare A."/>
            <person name="Taylor D."/>
            <person name="Butler G."/>
            <person name="de Vries R.P."/>
            <person name="Allijn I.E."/>
            <person name="van den Brink J."/>
            <person name="Ushinsky S."/>
            <person name="Storms R."/>
            <person name="Powell A.J."/>
            <person name="Paulsen I.T."/>
            <person name="Elbourne L.D.H."/>
            <person name="Baker S.E."/>
            <person name="Magnuson J."/>
            <person name="LaBoissiere S."/>
            <person name="Clutterbuck A.J."/>
            <person name="Martinez D."/>
            <person name="Wogulis M."/>
            <person name="de Leon A.L."/>
            <person name="Rey M.W."/>
            <person name="Tsang A."/>
        </authorList>
    </citation>
    <scope>NUCLEOTIDE SEQUENCE [LARGE SCALE GENOMIC DNA]</scope>
    <source>
        <strain evidence="4">ATCC 38088 / NRRL 8126</strain>
    </source>
</reference>
<dbReference type="STRING" id="578455.G2R8W5"/>
<dbReference type="KEGG" id="ttt:THITE_2119791"/>
<accession>G2R8W5</accession>
<feature type="region of interest" description="Disordered" evidence="1">
    <location>
        <begin position="50"/>
        <end position="77"/>
    </location>
</feature>
<keyword evidence="4" id="KW-1185">Reference proteome</keyword>
<organism evidence="3 4">
    <name type="scientific">Thermothielavioides terrestris (strain ATCC 38088 / NRRL 8126)</name>
    <name type="common">Thielavia terrestris</name>
    <dbReference type="NCBI Taxonomy" id="578455"/>
    <lineage>
        <taxon>Eukaryota</taxon>
        <taxon>Fungi</taxon>
        <taxon>Dikarya</taxon>
        <taxon>Ascomycota</taxon>
        <taxon>Pezizomycotina</taxon>
        <taxon>Sordariomycetes</taxon>
        <taxon>Sordariomycetidae</taxon>
        <taxon>Sordariales</taxon>
        <taxon>Chaetomiaceae</taxon>
        <taxon>Thermothielavioides</taxon>
        <taxon>Thermothielavioides terrestris</taxon>
    </lineage>
</organism>
<dbReference type="RefSeq" id="XP_003655751.1">
    <property type="nucleotide sequence ID" value="XM_003655703.1"/>
</dbReference>
<feature type="transmembrane region" description="Helical" evidence="2">
    <location>
        <begin position="148"/>
        <end position="170"/>
    </location>
</feature>
<gene>
    <name evidence="3" type="ORF">THITE_2119791</name>
</gene>
<feature type="compositionally biased region" description="Low complexity" evidence="1">
    <location>
        <begin position="60"/>
        <end position="77"/>
    </location>
</feature>
<dbReference type="OrthoDB" id="4140442at2759"/>
<feature type="transmembrane region" description="Helical" evidence="2">
    <location>
        <begin position="114"/>
        <end position="136"/>
    </location>
</feature>
<protein>
    <submittedName>
        <fullName evidence="3">Uncharacterized protein</fullName>
    </submittedName>
</protein>
<evidence type="ECO:0000256" key="2">
    <source>
        <dbReference type="SAM" id="Phobius"/>
    </source>
</evidence>
<dbReference type="HOGENOM" id="CLU_052402_1_0_1"/>
<evidence type="ECO:0000256" key="1">
    <source>
        <dbReference type="SAM" id="MobiDB-lite"/>
    </source>
</evidence>
<evidence type="ECO:0000313" key="4">
    <source>
        <dbReference type="Proteomes" id="UP000008181"/>
    </source>
</evidence>
<keyword evidence="2" id="KW-0812">Transmembrane</keyword>
<keyword evidence="2" id="KW-0472">Membrane</keyword>
<dbReference type="eggNOG" id="ENOG502SX2A">
    <property type="taxonomic scope" value="Eukaryota"/>
</dbReference>
<dbReference type="EMBL" id="CP003012">
    <property type="protein sequence ID" value="AEO69415.1"/>
    <property type="molecule type" value="Genomic_DNA"/>
</dbReference>
<evidence type="ECO:0000313" key="3">
    <source>
        <dbReference type="EMBL" id="AEO69415.1"/>
    </source>
</evidence>
<dbReference type="AlphaFoldDB" id="G2R8W5"/>
<dbReference type="GeneID" id="11524483"/>
<name>G2R8W5_THETT</name>
<dbReference type="Proteomes" id="UP000008181">
    <property type="component" value="Chromosome 4"/>
</dbReference>
<keyword evidence="2" id="KW-1133">Transmembrane helix</keyword>